<dbReference type="EMBL" id="CP003093">
    <property type="protein sequence ID" value="AER55456.1"/>
    <property type="molecule type" value="Genomic_DNA"/>
</dbReference>
<protein>
    <submittedName>
        <fullName evidence="1">Uncharacterized protein</fullName>
    </submittedName>
</protein>
<organism evidence="1 2">
    <name type="scientific">Pseudoxanthomonas spadix (strain BD-a59)</name>
    <dbReference type="NCBI Taxonomy" id="1045855"/>
    <lineage>
        <taxon>Bacteria</taxon>
        <taxon>Pseudomonadati</taxon>
        <taxon>Pseudomonadota</taxon>
        <taxon>Gammaproteobacteria</taxon>
        <taxon>Lysobacterales</taxon>
        <taxon>Lysobacteraceae</taxon>
        <taxon>Pseudoxanthomonas</taxon>
    </lineage>
</organism>
<name>G7UNV5_PSEUP</name>
<keyword evidence="2" id="KW-1185">Reference proteome</keyword>
<gene>
    <name evidence="1" type="ordered locus">DSC_04015</name>
</gene>
<evidence type="ECO:0000313" key="1">
    <source>
        <dbReference type="EMBL" id="AER55456.1"/>
    </source>
</evidence>
<dbReference type="Proteomes" id="UP000005870">
    <property type="component" value="Chromosome"/>
</dbReference>
<accession>G7UNV5</accession>
<sequence>MFAERFPASEAVHAVSTGTVEPGHSHSIAFPKVADSGADRHHVPHALMSRNERRCRLDGPVTLGGMEIGMAYTRRRDLHENLSAADGWHWGFLDDEGLPKCADHCSFHGFLHDVLD</sequence>
<dbReference type="AlphaFoldDB" id="G7UNV5"/>
<proteinExistence type="predicted"/>
<reference evidence="1 2" key="1">
    <citation type="journal article" date="2012" name="J. Bacteriol.">
        <title>Complete Genome Sequence of the BTEX-Degrading Bacterium Pseudoxanthomonas spadix BD-a59.</title>
        <authorList>
            <person name="Lee S.H."/>
            <person name="Jin H.M."/>
            <person name="Lee H.J."/>
            <person name="Kim J.M."/>
            <person name="Jeon C.O."/>
        </authorList>
    </citation>
    <scope>NUCLEOTIDE SEQUENCE [LARGE SCALE GENOMIC DNA]</scope>
    <source>
        <strain evidence="1 2">BD-a59</strain>
    </source>
</reference>
<dbReference type="KEGG" id="psd:DSC_04015"/>
<dbReference type="AntiFam" id="ANF00156">
    <property type="entry name" value="Shadow ORF (opposite yahK)"/>
</dbReference>
<dbReference type="HOGENOM" id="CLU_2094810_0_0_6"/>
<evidence type="ECO:0000313" key="2">
    <source>
        <dbReference type="Proteomes" id="UP000005870"/>
    </source>
</evidence>